<dbReference type="InterPro" id="IPR011953">
    <property type="entry name" value="Cobalto_CobN"/>
</dbReference>
<dbReference type="EMBL" id="LR746496">
    <property type="protein sequence ID" value="CAA7603229.1"/>
    <property type="molecule type" value="Genomic_DNA"/>
</dbReference>
<accession>A0A8S0WA82</accession>
<dbReference type="NCBIfam" id="TIGR02025">
    <property type="entry name" value="BchH"/>
    <property type="match status" value="1"/>
</dbReference>
<evidence type="ECO:0000313" key="3">
    <source>
        <dbReference type="EMBL" id="CAA7603229.1"/>
    </source>
</evidence>
<dbReference type="Proteomes" id="UP000836597">
    <property type="component" value="Chromosome"/>
</dbReference>
<dbReference type="GO" id="GO:0016851">
    <property type="term" value="F:magnesium chelatase activity"/>
    <property type="evidence" value="ECO:0007669"/>
    <property type="project" value="UniProtKB-EC"/>
</dbReference>
<protein>
    <submittedName>
        <fullName evidence="3">Magnesium chelatase/cobaltochelatase</fullName>
        <ecNumber evidence="3">6.6.1.1</ecNumber>
        <ecNumber evidence="3">6.6.1.2</ecNumber>
    </submittedName>
</protein>
<name>A0A8S0WA82_9FIRM</name>
<dbReference type="InterPro" id="IPR003672">
    <property type="entry name" value="CobN/Mg_chltase"/>
</dbReference>
<dbReference type="NCBIfam" id="TIGR02257">
    <property type="entry name" value="cobalto_cobN"/>
    <property type="match status" value="1"/>
</dbReference>
<evidence type="ECO:0000256" key="1">
    <source>
        <dbReference type="ARBA" id="ARBA00010851"/>
    </source>
</evidence>
<dbReference type="GO" id="GO:0009236">
    <property type="term" value="P:cobalamin biosynthetic process"/>
    <property type="evidence" value="ECO:0007669"/>
    <property type="project" value="InterPro"/>
</dbReference>
<proteinExistence type="inferred from homology"/>
<reference evidence="3" key="1">
    <citation type="submission" date="2020-01" db="EMBL/GenBank/DDBJ databases">
        <authorList>
            <person name="Hornung B."/>
        </authorList>
    </citation>
    <scope>NUCLEOTIDE SEQUENCE</scope>
    <source>
        <strain evidence="3">PacBioINE</strain>
    </source>
</reference>
<evidence type="ECO:0000259" key="2">
    <source>
        <dbReference type="Pfam" id="PF02514"/>
    </source>
</evidence>
<dbReference type="EC" id="6.6.1.1" evidence="3"/>
<dbReference type="RefSeq" id="WP_240986481.1">
    <property type="nucleotide sequence ID" value="NZ_LR746496.1"/>
</dbReference>
<dbReference type="AlphaFoldDB" id="A0A8S0WA82"/>
<dbReference type="KEGG" id="aacx:DEACI_4052"/>
<dbReference type="GO" id="GO:0051116">
    <property type="term" value="F:cobaltochelatase activity"/>
    <property type="evidence" value="ECO:0007669"/>
    <property type="project" value="UniProtKB-EC"/>
</dbReference>
<sequence length="1239" mass="140456">MGGIIFLTNMERQYAMLERVRRSLEREGRVPPGRVVFLSDSLTWGGEWEAAFLTSAFVIFNWMGSGLDTPFLKRAAEFMRTGKMRYTMLITEPDAEVRERGISARERKTLQEYLAYGGRDNYRNLWLWLNRTYGREGDDYRPPQPLLWNGIFHPHADKSFADGAQYRRLFCRTDRPTVGILFYRDEWVWGDLAYQSALVEEIERQGMNAVAVFSPGVPNPELRIPGLSEALSAYFYAEGVPAIDVLINTLKFSLTTTRALELKALERLNVPVLQAYTLFGSRGEWQKSREGLSATEIAVSVTMPEFDGIIHALPVAGREHLPDGSAEYLPIPERIQRLVRKAEKWARLRYKANGEKKIGIIFHNYPPTNSNIGSALGLDSPESIRLLLAEMLERGYRVDHIPADSRSFMNELVAHATNDRRYITDKQIKEADGKLSAEQYRKFFAALAEETQEQLRRDWGTPPGEVFHYDGNLLVPGMLNGNVFMTVQPPRGFGEDPAKIYHSPDSVPTHHYLAYYHWLRDIWQADAVIHVGTHGSLEWLPGKGAALSRQCYPDLALGDLPNIYPYWLTVVGEGIQAKRRAAACLISYLSPPMSQAGTYDELAELENLLDEYSYFQQNQPGSLETIMTLIREKAAAANLEDEVPADPEQPFSEYVQRLHVYLTDIKNMQIRVGLHVLGCPPQDESLIEYLLALTRPDNGDIPSLTQTLTTMYGFDYYELLEGSGQMLSDGSRTYGALIDEIRERSREVILLLSERDFALDQAEAVFELPWTAHMSSTLREQLLSIARYICHTIVPSLQKTRQEITNLLAALEGSYVEPGPAGAVTSGMADILPTGRNFYGVDPRTLPTPAAWEMGKTLSDELIARYIAEEGRYPENIGIVLFATDNLRSHGQCLAEFLCLLGVRPVWQRGSQRVVDLEAIPIEELKRPRLDVTARISGFFRDSLPMVFTWMDKAVKQVAHLDEGPEINYVRKHIRQEAEELEKQGMDNLAAWEQASYRIFSDPPGTYGAGIGAVLEAKNWETIADLGKVYVRWGGYAYGAQAKGVFVPELFSRRLAGLDVTIKNEDNREVHMLSSDDYNAYHGGMIAAVRSLKGEVPRSYCGDSSDRNKVVLRSLQEEMKRLFRGEAINPKFIEGMKEHGYKGAADLANYVAHSYQWDATSSVMEDWMYQKYAEKYALDEKMQEWMKEVNPWALQRIAETLLEAAQRGLWQTDEQTREELRELYLGIEGELEEESDAPS</sequence>
<dbReference type="GO" id="GO:0015995">
    <property type="term" value="P:chlorophyll biosynthetic process"/>
    <property type="evidence" value="ECO:0007669"/>
    <property type="project" value="InterPro"/>
</dbReference>
<dbReference type="EC" id="6.6.1.2" evidence="3"/>
<dbReference type="InterPro" id="IPR011771">
    <property type="entry name" value="BchH"/>
</dbReference>
<organism evidence="3">
    <name type="scientific">Acididesulfobacillus acetoxydans</name>
    <dbReference type="NCBI Taxonomy" id="1561005"/>
    <lineage>
        <taxon>Bacteria</taxon>
        <taxon>Bacillati</taxon>
        <taxon>Bacillota</taxon>
        <taxon>Clostridia</taxon>
        <taxon>Eubacteriales</taxon>
        <taxon>Peptococcaceae</taxon>
        <taxon>Acididesulfobacillus</taxon>
    </lineage>
</organism>
<dbReference type="Pfam" id="PF02514">
    <property type="entry name" value="CobN-Mg_chel"/>
    <property type="match status" value="1"/>
</dbReference>
<keyword evidence="3" id="KW-0436">Ligase</keyword>
<dbReference type="CDD" id="cd10150">
    <property type="entry name" value="CobN_like"/>
    <property type="match status" value="1"/>
</dbReference>
<comment type="similarity">
    <text evidence="1">Belongs to the Mg-chelatase subunit H family.</text>
</comment>
<gene>
    <name evidence="3" type="ORF">DEACI_4052</name>
</gene>
<dbReference type="PANTHER" id="PTHR44119">
    <property type="entry name" value="MAGNESIUM-CHELATASE SUBUNIT CHLH, CHLOROPLASTIC"/>
    <property type="match status" value="1"/>
</dbReference>
<feature type="domain" description="CobN/magnesium chelatase" evidence="2">
    <location>
        <begin position="112"/>
        <end position="1216"/>
    </location>
</feature>
<dbReference type="PANTHER" id="PTHR44119:SF7">
    <property type="entry name" value="MAGNESIUM CHELATASE SUBUNIT"/>
    <property type="match status" value="1"/>
</dbReference>